<name>A0ABQ4U731_9HYPH</name>
<dbReference type="RefSeq" id="WP_238185233.1">
    <property type="nucleotide sequence ID" value="NZ_BPRB01000351.1"/>
</dbReference>
<keyword evidence="1" id="KW-0812">Transmembrane</keyword>
<feature type="transmembrane region" description="Helical" evidence="1">
    <location>
        <begin position="140"/>
        <end position="166"/>
    </location>
</feature>
<accession>A0ABQ4U731</accession>
<evidence type="ECO:0000313" key="2">
    <source>
        <dbReference type="EMBL" id="GJE62601.1"/>
    </source>
</evidence>
<gene>
    <name evidence="2" type="ORF">MPOCJGCO_4734</name>
</gene>
<dbReference type="EMBL" id="BPRB01000351">
    <property type="protein sequence ID" value="GJE62601.1"/>
    <property type="molecule type" value="Genomic_DNA"/>
</dbReference>
<keyword evidence="1" id="KW-1133">Transmembrane helix</keyword>
<dbReference type="SUPFAM" id="SSF53474">
    <property type="entry name" value="alpha/beta-Hydrolases"/>
    <property type="match status" value="1"/>
</dbReference>
<organism evidence="2 3">
    <name type="scientific">Methylobacterium trifolii</name>
    <dbReference type="NCBI Taxonomy" id="1003092"/>
    <lineage>
        <taxon>Bacteria</taxon>
        <taxon>Pseudomonadati</taxon>
        <taxon>Pseudomonadota</taxon>
        <taxon>Alphaproteobacteria</taxon>
        <taxon>Hyphomicrobiales</taxon>
        <taxon>Methylobacteriaceae</taxon>
        <taxon>Methylobacterium</taxon>
    </lineage>
</organism>
<feature type="transmembrane region" description="Helical" evidence="1">
    <location>
        <begin position="108"/>
        <end position="128"/>
    </location>
</feature>
<keyword evidence="1" id="KW-0472">Membrane</keyword>
<reference evidence="2" key="2">
    <citation type="submission" date="2021-08" db="EMBL/GenBank/DDBJ databases">
        <authorList>
            <person name="Tani A."/>
            <person name="Ola A."/>
            <person name="Ogura Y."/>
            <person name="Katsura K."/>
            <person name="Hayashi T."/>
        </authorList>
    </citation>
    <scope>NUCLEOTIDE SEQUENCE</scope>
    <source>
        <strain evidence="2">DSM 23632</strain>
    </source>
</reference>
<dbReference type="Gene3D" id="3.40.50.1820">
    <property type="entry name" value="alpha/beta hydrolase"/>
    <property type="match status" value="1"/>
</dbReference>
<evidence type="ECO:0000256" key="1">
    <source>
        <dbReference type="SAM" id="Phobius"/>
    </source>
</evidence>
<comment type="caution">
    <text evidence="2">The sequence shown here is derived from an EMBL/GenBank/DDBJ whole genome shotgun (WGS) entry which is preliminary data.</text>
</comment>
<protein>
    <recommendedName>
        <fullName evidence="4">Alpha/beta hydrolase</fullName>
    </recommendedName>
</protein>
<reference evidence="2" key="1">
    <citation type="journal article" date="2021" name="Front. Microbiol.">
        <title>Comprehensive Comparative Genomics and Phenotyping of Methylobacterium Species.</title>
        <authorList>
            <person name="Alessa O."/>
            <person name="Ogura Y."/>
            <person name="Fujitani Y."/>
            <person name="Takami H."/>
            <person name="Hayashi T."/>
            <person name="Sahin N."/>
            <person name="Tani A."/>
        </authorList>
    </citation>
    <scope>NUCLEOTIDE SEQUENCE</scope>
    <source>
        <strain evidence="2">DSM 23632</strain>
    </source>
</reference>
<dbReference type="Proteomes" id="UP001055057">
    <property type="component" value="Unassembled WGS sequence"/>
</dbReference>
<sequence>MRLPLAYTPPDLQESDPGPVRRRHVFFVPGYDPEARTRYRLLFVRELMRHAKRFGEGRRTVSAAALSPDGLVQGWNVAAHPPSGGAATRYEVLLWDDIVARDYARSRVLSVALLVVGTLHALAWGALWRFYRYNHRYGNVILYPFAMVVALTLVSVLIGTMVHAHLGDWFGYSLGLPAWASLPLGVAAGLVWLVGIEAFLNRLFFWQLLNTWVFNWQHGQLWRPDFEARVDAFADHVIAEIAGLQGEAPDEVMIVGHSVGALAAVELAARVLARAPALWEGRTRLSLVTLGSALPLVAVQPLARRLRAEIASLVTARRLVWCDFQTMQDWMNFPGFNPVLDLKLGLGARAVANPVVRSTQLKQVVEPETYAKILYRPFRLHFQCLLANERPGDYDFFRLTLGPQHLRDRALTPIVGPEPVAAAPEPRGG</sequence>
<dbReference type="InterPro" id="IPR029058">
    <property type="entry name" value="AB_hydrolase_fold"/>
</dbReference>
<proteinExistence type="predicted"/>
<feature type="transmembrane region" description="Helical" evidence="1">
    <location>
        <begin position="178"/>
        <end position="200"/>
    </location>
</feature>
<evidence type="ECO:0008006" key="4">
    <source>
        <dbReference type="Google" id="ProtNLM"/>
    </source>
</evidence>
<evidence type="ECO:0000313" key="3">
    <source>
        <dbReference type="Proteomes" id="UP001055057"/>
    </source>
</evidence>
<keyword evidence="3" id="KW-1185">Reference proteome</keyword>